<dbReference type="HOGENOM" id="CLU_014077_0_0_10"/>
<dbReference type="AlphaFoldDB" id="A9DKE7"/>
<feature type="transmembrane region" description="Helical" evidence="3">
    <location>
        <begin position="759"/>
        <end position="777"/>
    </location>
</feature>
<evidence type="ECO:0000313" key="5">
    <source>
        <dbReference type="Proteomes" id="UP000002945"/>
    </source>
</evidence>
<evidence type="ECO:0000256" key="1">
    <source>
        <dbReference type="SAM" id="Coils"/>
    </source>
</evidence>
<dbReference type="EMBL" id="ABIB01000001">
    <property type="protein sequence ID" value="EDP98311.1"/>
    <property type="molecule type" value="Genomic_DNA"/>
</dbReference>
<feature type="compositionally biased region" description="Polar residues" evidence="2">
    <location>
        <begin position="63"/>
        <end position="73"/>
    </location>
</feature>
<dbReference type="Proteomes" id="UP000002945">
    <property type="component" value="Unassembled WGS sequence"/>
</dbReference>
<dbReference type="PANTHER" id="PTHR38434:SF1">
    <property type="entry name" value="BLL2549 PROTEIN"/>
    <property type="match status" value="1"/>
</dbReference>
<dbReference type="Pfam" id="PF10101">
    <property type="entry name" value="DUF2339"/>
    <property type="match status" value="1"/>
</dbReference>
<protein>
    <recommendedName>
        <fullName evidence="6">DUF2339 domain-containing protein</fullName>
    </recommendedName>
</protein>
<dbReference type="RefSeq" id="WP_007095324.1">
    <property type="nucleotide sequence ID" value="NZ_CP142125.1"/>
</dbReference>
<feature type="transmembrane region" description="Helical" evidence="3">
    <location>
        <begin position="572"/>
        <end position="590"/>
    </location>
</feature>
<keyword evidence="3" id="KW-0812">Transmembrane</keyword>
<dbReference type="STRING" id="391587.KAOT1_13877"/>
<feature type="transmembrane region" description="Helical" evidence="3">
    <location>
        <begin position="521"/>
        <end position="543"/>
    </location>
</feature>
<feature type="transmembrane region" description="Helical" evidence="3">
    <location>
        <begin position="729"/>
        <end position="747"/>
    </location>
</feature>
<evidence type="ECO:0000256" key="2">
    <source>
        <dbReference type="SAM" id="MobiDB-lite"/>
    </source>
</evidence>
<accession>A9DKE7</accession>
<feature type="transmembrane region" description="Helical" evidence="3">
    <location>
        <begin position="705"/>
        <end position="724"/>
    </location>
</feature>
<feature type="transmembrane region" description="Helical" evidence="3">
    <location>
        <begin position="483"/>
        <end position="501"/>
    </location>
</feature>
<feature type="transmembrane region" description="Helical" evidence="3">
    <location>
        <begin position="118"/>
        <end position="137"/>
    </location>
</feature>
<feature type="transmembrane region" description="Helical" evidence="3">
    <location>
        <begin position="175"/>
        <end position="193"/>
    </location>
</feature>
<keyword evidence="5" id="KW-1185">Reference proteome</keyword>
<feature type="transmembrane region" description="Helical" evidence="3">
    <location>
        <begin position="250"/>
        <end position="268"/>
    </location>
</feature>
<feature type="transmembrane region" description="Helical" evidence="3">
    <location>
        <begin position="416"/>
        <end position="432"/>
    </location>
</feature>
<dbReference type="eggNOG" id="COG5373">
    <property type="taxonomic scope" value="Bacteria"/>
</dbReference>
<feature type="transmembrane region" description="Helical" evidence="3">
    <location>
        <begin position="392"/>
        <end position="410"/>
    </location>
</feature>
<dbReference type="OrthoDB" id="666059at2"/>
<feature type="transmembrane region" description="Helical" evidence="3">
    <location>
        <begin position="334"/>
        <end position="354"/>
    </location>
</feature>
<feature type="transmembrane region" description="Helical" evidence="3">
    <location>
        <begin position="670"/>
        <end position="693"/>
    </location>
</feature>
<dbReference type="InterPro" id="IPR019286">
    <property type="entry name" value="DUF2339_TM"/>
</dbReference>
<feature type="region of interest" description="Disordered" evidence="2">
    <location>
        <begin position="63"/>
        <end position="83"/>
    </location>
</feature>
<feature type="transmembrane region" description="Helical" evidence="3">
    <location>
        <begin position="300"/>
        <end position="322"/>
    </location>
</feature>
<organism evidence="4 5">
    <name type="scientific">Kordia algicida OT-1</name>
    <dbReference type="NCBI Taxonomy" id="391587"/>
    <lineage>
        <taxon>Bacteria</taxon>
        <taxon>Pseudomonadati</taxon>
        <taxon>Bacteroidota</taxon>
        <taxon>Flavobacteriia</taxon>
        <taxon>Flavobacteriales</taxon>
        <taxon>Flavobacteriaceae</taxon>
        <taxon>Kordia</taxon>
    </lineage>
</organism>
<keyword evidence="3" id="KW-1133">Transmembrane helix</keyword>
<feature type="transmembrane region" description="Helical" evidence="3">
    <location>
        <begin position="641"/>
        <end position="658"/>
    </location>
</feature>
<comment type="caution">
    <text evidence="4">The sequence shown here is derived from an EMBL/GenBank/DDBJ whole genome shotgun (WGS) entry which is preliminary data.</text>
</comment>
<evidence type="ECO:0008006" key="6">
    <source>
        <dbReference type="Google" id="ProtNLM"/>
    </source>
</evidence>
<sequence length="787" mass="90497">MKEHNERIIQLSARIDILAQKQYEFTREIVELRKQLEELKAKKWEDIAEMSVENQTIVSEEATQIPEDSSTVSEKAATPTPIHQESKVVAETPQYVAQEIPNKPVKESNIEKFIGENLLNKIGILITIIGVSIGVKYSIENDLISPLTRIILGYISGITLLGFGIKLKKDYENYSAVLVSGAIAVMYFITYAAHSFYGIIPQIPAFIMMVIFTVFGVVTAIHYNRQVIAHIGLVGAYAIPFLLSNDSGNVLVLFSYITIINIGILVISYKKYWKLLYCSAFVLTWLTYFSWYVFEYKIAIHFGIALTFLTIFFAIFYTMLLLYKVLRKETYSRIDILLLMFNTFLFYSIGYFILDHHEVGQNYLGLFTVINALIHGIIALFLFKQKDIDKKLIYLIVGFAITFITIAIPVELDGNWVTMLWILEAAILFWIGRTKNISIYEKLSYPLLLLAFLSVIEDWTTLYPSEYSHANDFNITPLFNMNFVSSLFFIAGFGFITKLFFDKKYTSPLKLSESVKEMLSFVLPGILIIATYFAFRIEIHAYWNLAYINSGDVSESAYGIEKNEALLKFKTLWNYNYTFLFLAILSFINIKKIKNKLLGEVVIAISLFTILAFLVEGLYTLRSLRTMYMNGYFEVGSGSIGFRYISFAFVALLLVISYKHIRQKFIKQEVNIIFECFVHFVLLAILSSELIHYIDLNSSERTYKLGLSILWGIYSLFIISLGIWKQKRYLRIGAIILFGITLVKLFFYDIAHLSTISKTIVFVSLGVLLLIISFLYNKYKNKIFEEL</sequence>
<feature type="transmembrane region" description="Helical" evidence="3">
    <location>
        <begin position="444"/>
        <end position="463"/>
    </location>
</feature>
<keyword evidence="3" id="KW-0472">Membrane</keyword>
<feature type="transmembrane region" description="Helical" evidence="3">
    <location>
        <begin position="360"/>
        <end position="383"/>
    </location>
</feature>
<feature type="coiled-coil region" evidence="1">
    <location>
        <begin position="1"/>
        <end position="49"/>
    </location>
</feature>
<feature type="transmembrane region" description="Helical" evidence="3">
    <location>
        <begin position="597"/>
        <end position="621"/>
    </location>
</feature>
<feature type="transmembrane region" description="Helical" evidence="3">
    <location>
        <begin position="275"/>
        <end position="294"/>
    </location>
</feature>
<feature type="transmembrane region" description="Helical" evidence="3">
    <location>
        <begin position="227"/>
        <end position="244"/>
    </location>
</feature>
<dbReference type="PANTHER" id="PTHR38434">
    <property type="entry name" value="BLL2549 PROTEIN"/>
    <property type="match status" value="1"/>
</dbReference>
<keyword evidence="1" id="KW-0175">Coiled coil</keyword>
<gene>
    <name evidence="4" type="ORF">KAOT1_13877</name>
</gene>
<reference evidence="4 5" key="1">
    <citation type="journal article" date="2011" name="J. Bacteriol.">
        <title>Genome sequence of the algicidal bacterium Kordia algicida OT-1.</title>
        <authorList>
            <person name="Lee H.S."/>
            <person name="Kang S.G."/>
            <person name="Kwon K.K."/>
            <person name="Lee J.H."/>
            <person name="Kim S.J."/>
        </authorList>
    </citation>
    <scope>NUCLEOTIDE SEQUENCE [LARGE SCALE GENOMIC DNA]</scope>
    <source>
        <strain evidence="4 5">OT-1</strain>
    </source>
</reference>
<name>A9DKE7_9FLAO</name>
<feature type="transmembrane region" description="Helical" evidence="3">
    <location>
        <begin position="143"/>
        <end position="163"/>
    </location>
</feature>
<feature type="transmembrane region" description="Helical" evidence="3">
    <location>
        <begin position="199"/>
        <end position="220"/>
    </location>
</feature>
<evidence type="ECO:0000256" key="3">
    <source>
        <dbReference type="SAM" id="Phobius"/>
    </source>
</evidence>
<proteinExistence type="predicted"/>
<evidence type="ECO:0000313" key="4">
    <source>
        <dbReference type="EMBL" id="EDP98311.1"/>
    </source>
</evidence>